<dbReference type="AlphaFoldDB" id="A0A9D3YTS1"/>
<reference evidence="1" key="1">
    <citation type="journal article" date="2019" name="bioRxiv">
        <title>The Genome of the Zebra Mussel, Dreissena polymorpha: A Resource for Invasive Species Research.</title>
        <authorList>
            <person name="McCartney M.A."/>
            <person name="Auch B."/>
            <person name="Kono T."/>
            <person name="Mallez S."/>
            <person name="Zhang Y."/>
            <person name="Obille A."/>
            <person name="Becker A."/>
            <person name="Abrahante J.E."/>
            <person name="Garbe J."/>
            <person name="Badalamenti J.P."/>
            <person name="Herman A."/>
            <person name="Mangelson H."/>
            <person name="Liachko I."/>
            <person name="Sullivan S."/>
            <person name="Sone E.D."/>
            <person name="Koren S."/>
            <person name="Silverstein K.A.T."/>
            <person name="Beckman K.B."/>
            <person name="Gohl D.M."/>
        </authorList>
    </citation>
    <scope>NUCLEOTIDE SEQUENCE</scope>
    <source>
        <strain evidence="1">Duluth1</strain>
        <tissue evidence="1">Whole animal</tissue>
    </source>
</reference>
<proteinExistence type="predicted"/>
<protein>
    <submittedName>
        <fullName evidence="1">Uncharacterized protein</fullName>
    </submittedName>
</protein>
<keyword evidence="2" id="KW-1185">Reference proteome</keyword>
<dbReference type="EMBL" id="JAIWYP010000015">
    <property type="protein sequence ID" value="KAH3704735.1"/>
    <property type="molecule type" value="Genomic_DNA"/>
</dbReference>
<name>A0A9D3YTS1_DREPO</name>
<accession>A0A9D3YTS1</accession>
<reference evidence="1" key="2">
    <citation type="submission" date="2020-11" db="EMBL/GenBank/DDBJ databases">
        <authorList>
            <person name="McCartney M.A."/>
            <person name="Auch B."/>
            <person name="Kono T."/>
            <person name="Mallez S."/>
            <person name="Becker A."/>
            <person name="Gohl D.M."/>
            <person name="Silverstein K.A.T."/>
            <person name="Koren S."/>
            <person name="Bechman K.B."/>
            <person name="Herman A."/>
            <person name="Abrahante J.E."/>
            <person name="Garbe J."/>
        </authorList>
    </citation>
    <scope>NUCLEOTIDE SEQUENCE</scope>
    <source>
        <strain evidence="1">Duluth1</strain>
        <tissue evidence="1">Whole animal</tissue>
    </source>
</reference>
<organism evidence="1 2">
    <name type="scientific">Dreissena polymorpha</name>
    <name type="common">Zebra mussel</name>
    <name type="synonym">Mytilus polymorpha</name>
    <dbReference type="NCBI Taxonomy" id="45954"/>
    <lineage>
        <taxon>Eukaryota</taxon>
        <taxon>Metazoa</taxon>
        <taxon>Spiralia</taxon>
        <taxon>Lophotrochozoa</taxon>
        <taxon>Mollusca</taxon>
        <taxon>Bivalvia</taxon>
        <taxon>Autobranchia</taxon>
        <taxon>Heteroconchia</taxon>
        <taxon>Euheterodonta</taxon>
        <taxon>Imparidentia</taxon>
        <taxon>Neoheterodontei</taxon>
        <taxon>Myida</taxon>
        <taxon>Dreissenoidea</taxon>
        <taxon>Dreissenidae</taxon>
        <taxon>Dreissena</taxon>
    </lineage>
</organism>
<dbReference type="Proteomes" id="UP000828390">
    <property type="component" value="Unassembled WGS sequence"/>
</dbReference>
<comment type="caution">
    <text evidence="1">The sequence shown here is derived from an EMBL/GenBank/DDBJ whole genome shotgun (WGS) entry which is preliminary data.</text>
</comment>
<gene>
    <name evidence="1" type="ORF">DPMN_079796</name>
</gene>
<evidence type="ECO:0000313" key="1">
    <source>
        <dbReference type="EMBL" id="KAH3704735.1"/>
    </source>
</evidence>
<evidence type="ECO:0000313" key="2">
    <source>
        <dbReference type="Proteomes" id="UP000828390"/>
    </source>
</evidence>
<sequence length="72" mass="7959">MSRHGRRHLDYHVITLSVMCGSKLDFSENSRADGKAIEVAHEEAAHQTVRYMAERAAGDKADLSAIDHINPA</sequence>